<gene>
    <name evidence="1" type="ORF">MAAFP003_3033</name>
</gene>
<reference evidence="1" key="1">
    <citation type="submission" date="2018-01" db="EMBL/GenBank/DDBJ databases">
        <authorList>
            <consortium name="Urmite Genomes"/>
        </authorList>
    </citation>
    <scope>NUCLEOTIDE SEQUENCE [LARGE SCALE GENOMIC DNA]</scope>
    <source>
        <strain evidence="1">AFP003</strain>
    </source>
</reference>
<protein>
    <submittedName>
        <fullName evidence="1">Uncharacterized protein</fullName>
    </submittedName>
</protein>
<accession>A0A2K4YC75</accession>
<keyword evidence="2" id="KW-1185">Reference proteome</keyword>
<dbReference type="AlphaFoldDB" id="A0A2K4YC75"/>
<comment type="caution">
    <text evidence="1">The sequence shown here is derived from an EMBL/GenBank/DDBJ whole genome shotgun (WGS) entry which is preliminary data.</text>
</comment>
<dbReference type="EMBL" id="FXEG02000003">
    <property type="protein sequence ID" value="SOX54357.1"/>
    <property type="molecule type" value="Genomic_DNA"/>
</dbReference>
<dbReference type="RefSeq" id="WP_096288140.1">
    <property type="nucleotide sequence ID" value="NZ_FXEG02000003.1"/>
</dbReference>
<dbReference type="Proteomes" id="UP000236318">
    <property type="component" value="Unassembled WGS sequence"/>
</dbReference>
<dbReference type="OrthoDB" id="894286at2"/>
<name>A0A2K4YC75_9MYCO</name>
<proteinExistence type="predicted"/>
<organism evidence="1 2">
    <name type="scientific">Mycobacterium ahvazicum</name>
    <dbReference type="NCBI Taxonomy" id="1964395"/>
    <lineage>
        <taxon>Bacteria</taxon>
        <taxon>Bacillati</taxon>
        <taxon>Actinomycetota</taxon>
        <taxon>Actinomycetes</taxon>
        <taxon>Mycobacteriales</taxon>
        <taxon>Mycobacteriaceae</taxon>
        <taxon>Mycobacterium</taxon>
        <taxon>Mycobacterium simiae complex</taxon>
    </lineage>
</organism>
<evidence type="ECO:0000313" key="1">
    <source>
        <dbReference type="EMBL" id="SOX54357.1"/>
    </source>
</evidence>
<sequence>MTTAGPARNRVSPVGVIIAVPGRGAWMGNRGRLHEGRASRDVVRNHQHKTWITCVLSFRGRRVAQWEPNRYTPLFFLDEAVALAAGHRPCGECRQRDYLTYRSLWVETRCGTKPYAKEMDTQLHRERRDKTGHRARWIDLPDGAFVATDSGPAVVVGGHLAAWDQDNTYRHKLLRPVSGQATVLTPPSTVRILRAGYPVQIDDAAR</sequence>
<evidence type="ECO:0000313" key="2">
    <source>
        <dbReference type="Proteomes" id="UP000236318"/>
    </source>
</evidence>